<evidence type="ECO:0000256" key="1">
    <source>
        <dbReference type="ARBA" id="ARBA00004141"/>
    </source>
</evidence>
<dbReference type="PANTHER" id="PTHR23501">
    <property type="entry name" value="MAJOR FACILITATOR SUPERFAMILY"/>
    <property type="match status" value="1"/>
</dbReference>
<dbReference type="SUPFAM" id="SSF103473">
    <property type="entry name" value="MFS general substrate transporter"/>
    <property type="match status" value="1"/>
</dbReference>
<protein>
    <recommendedName>
        <fullName evidence="6">Major facilitator superfamily (MFS) profile domain-containing protein</fullName>
    </recommendedName>
</protein>
<feature type="transmembrane region" description="Helical" evidence="5">
    <location>
        <begin position="257"/>
        <end position="277"/>
    </location>
</feature>
<dbReference type="GO" id="GO:0022857">
    <property type="term" value="F:transmembrane transporter activity"/>
    <property type="evidence" value="ECO:0007669"/>
    <property type="project" value="InterPro"/>
</dbReference>
<sequence length="396" mass="42674">MFPQLRIGTLSSYHRLALPTIVAQFGASQNEYTWVGVSYMLTQTACQPFYGRISDLVGRKNVLFASIFIFALGSLLCGTAQTILWLILARGLAGVGGGGIVSSVWVITSEIVEVHQRAKWSQALSITWSCSAIAGPLLGGVFSSSHSTLLNWRWAFYLNLPICLVATIVLAISLHGTALSRPQDATWRSFVERFDFLGLFLFIAASSCVIVGFSFVTLQGWTSPSTLSLVIIGVIAFVLAGFYEVNTRREALFPPAAFKDLAIIIILVVNFLHNFAFNAGTFYLALYYQPHELATGTSAFFLVRFTGATVGLSVAGAVYQSQLSETLETLSSTEFSHAVARSIQAIWTLCAPCLGFALLLSVFLRSFSVDGTAEQPSADVAIAGPRASSAEAQSKA</sequence>
<dbReference type="InterPro" id="IPR036259">
    <property type="entry name" value="MFS_trans_sf"/>
</dbReference>
<feature type="transmembrane region" description="Helical" evidence="5">
    <location>
        <begin position="227"/>
        <end position="245"/>
    </location>
</feature>
<evidence type="ECO:0000256" key="4">
    <source>
        <dbReference type="ARBA" id="ARBA00023136"/>
    </source>
</evidence>
<keyword evidence="4 5" id="KW-0472">Membrane</keyword>
<dbReference type="AlphaFoldDB" id="A0A4Z0AAH5"/>
<evidence type="ECO:0000313" key="7">
    <source>
        <dbReference type="EMBL" id="TFY83745.1"/>
    </source>
</evidence>
<dbReference type="Pfam" id="PF07690">
    <property type="entry name" value="MFS_1"/>
    <property type="match status" value="1"/>
</dbReference>
<dbReference type="Proteomes" id="UP000298061">
    <property type="component" value="Unassembled WGS sequence"/>
</dbReference>
<keyword evidence="2 5" id="KW-0812">Transmembrane</keyword>
<dbReference type="InterPro" id="IPR011701">
    <property type="entry name" value="MFS"/>
</dbReference>
<gene>
    <name evidence="7" type="ORF">EWM64_g280</name>
</gene>
<feature type="domain" description="Major facilitator superfamily (MFS) profile" evidence="6">
    <location>
        <begin position="1"/>
        <end position="396"/>
    </location>
</feature>
<name>A0A4Z0AAH5_9AGAM</name>
<dbReference type="PROSITE" id="PS50850">
    <property type="entry name" value="MFS"/>
    <property type="match status" value="1"/>
</dbReference>
<dbReference type="GO" id="GO:0005886">
    <property type="term" value="C:plasma membrane"/>
    <property type="evidence" value="ECO:0007669"/>
    <property type="project" value="TreeGrafter"/>
</dbReference>
<comment type="caution">
    <text evidence="7">The sequence shown here is derived from an EMBL/GenBank/DDBJ whole genome shotgun (WGS) entry which is preliminary data.</text>
</comment>
<feature type="transmembrane region" description="Helical" evidence="5">
    <location>
        <begin position="297"/>
        <end position="319"/>
    </location>
</feature>
<accession>A0A4Z0AAH5</accession>
<dbReference type="InterPro" id="IPR020846">
    <property type="entry name" value="MFS_dom"/>
</dbReference>
<evidence type="ECO:0000256" key="3">
    <source>
        <dbReference type="ARBA" id="ARBA00022989"/>
    </source>
</evidence>
<proteinExistence type="predicted"/>
<dbReference type="STRING" id="135208.A0A4Z0AAH5"/>
<feature type="transmembrane region" description="Helical" evidence="5">
    <location>
        <begin position="93"/>
        <end position="112"/>
    </location>
</feature>
<comment type="subcellular location">
    <subcellularLocation>
        <location evidence="1">Membrane</location>
        <topology evidence="1">Multi-pass membrane protein</topology>
    </subcellularLocation>
</comment>
<evidence type="ECO:0000313" key="8">
    <source>
        <dbReference type="Proteomes" id="UP000298061"/>
    </source>
</evidence>
<evidence type="ECO:0000256" key="2">
    <source>
        <dbReference type="ARBA" id="ARBA00022692"/>
    </source>
</evidence>
<dbReference type="PANTHER" id="PTHR23501:SF102">
    <property type="entry name" value="DRUG TRANSPORTER, PUTATIVE (AFU_ORTHOLOGUE AFUA_3G08530)-RELATED"/>
    <property type="match status" value="1"/>
</dbReference>
<dbReference type="Gene3D" id="1.20.1250.20">
    <property type="entry name" value="MFS general substrate transporter like domains"/>
    <property type="match status" value="1"/>
</dbReference>
<reference evidence="7 8" key="1">
    <citation type="submission" date="2019-02" db="EMBL/GenBank/DDBJ databases">
        <title>Genome sequencing of the rare red list fungi Hericium alpestre (H. flagellum).</title>
        <authorList>
            <person name="Buettner E."/>
            <person name="Kellner H."/>
        </authorList>
    </citation>
    <scope>NUCLEOTIDE SEQUENCE [LARGE SCALE GENOMIC DNA]</scope>
    <source>
        <strain evidence="7 8">DSM 108284</strain>
    </source>
</reference>
<organism evidence="7 8">
    <name type="scientific">Hericium alpestre</name>
    <dbReference type="NCBI Taxonomy" id="135208"/>
    <lineage>
        <taxon>Eukaryota</taxon>
        <taxon>Fungi</taxon>
        <taxon>Dikarya</taxon>
        <taxon>Basidiomycota</taxon>
        <taxon>Agaricomycotina</taxon>
        <taxon>Agaricomycetes</taxon>
        <taxon>Russulales</taxon>
        <taxon>Hericiaceae</taxon>
        <taxon>Hericium</taxon>
    </lineage>
</organism>
<feature type="transmembrane region" description="Helical" evidence="5">
    <location>
        <begin position="124"/>
        <end position="142"/>
    </location>
</feature>
<evidence type="ECO:0000259" key="6">
    <source>
        <dbReference type="PROSITE" id="PS50850"/>
    </source>
</evidence>
<feature type="transmembrane region" description="Helical" evidence="5">
    <location>
        <begin position="196"/>
        <end position="221"/>
    </location>
</feature>
<evidence type="ECO:0000256" key="5">
    <source>
        <dbReference type="SAM" id="Phobius"/>
    </source>
</evidence>
<dbReference type="OrthoDB" id="2351791at2759"/>
<keyword evidence="8" id="KW-1185">Reference proteome</keyword>
<feature type="transmembrane region" description="Helical" evidence="5">
    <location>
        <begin position="62"/>
        <end position="87"/>
    </location>
</feature>
<dbReference type="EMBL" id="SFCI01000012">
    <property type="protein sequence ID" value="TFY83745.1"/>
    <property type="molecule type" value="Genomic_DNA"/>
</dbReference>
<keyword evidence="3 5" id="KW-1133">Transmembrane helix</keyword>
<feature type="transmembrane region" description="Helical" evidence="5">
    <location>
        <begin position="345"/>
        <end position="364"/>
    </location>
</feature>
<feature type="transmembrane region" description="Helical" evidence="5">
    <location>
        <begin position="154"/>
        <end position="175"/>
    </location>
</feature>